<sequence length="146" mass="16585">LIHHPEVQQRMREEMDTVVGRFESITSAHRAQLPYCGAVLMELQRLVNIVPLNLPRTTTRDVTIGGYSVSKGTAIMPQISSILYDAKIFPDPHAFKPDRFLTEDGKLNNVDEWIPFSLGARRCPGESLAKMELFLFLTNLVRNFEV</sequence>
<evidence type="ECO:0000313" key="7">
    <source>
        <dbReference type="EMBL" id="GMT03143.1"/>
    </source>
</evidence>
<reference evidence="7" key="1">
    <citation type="submission" date="2023-10" db="EMBL/GenBank/DDBJ databases">
        <title>Genome assembly of Pristionchus species.</title>
        <authorList>
            <person name="Yoshida K."/>
            <person name="Sommer R.J."/>
        </authorList>
    </citation>
    <scope>NUCLEOTIDE SEQUENCE</scope>
    <source>
        <strain evidence="7">RS0144</strain>
    </source>
</reference>
<dbReference type="PANTHER" id="PTHR24300">
    <property type="entry name" value="CYTOCHROME P450 508A4-RELATED"/>
    <property type="match status" value="1"/>
</dbReference>
<proteinExistence type="inferred from homology"/>
<dbReference type="InterPro" id="IPR002401">
    <property type="entry name" value="Cyt_P450_E_grp-I"/>
</dbReference>
<dbReference type="InterPro" id="IPR017972">
    <property type="entry name" value="Cyt_P450_CS"/>
</dbReference>
<dbReference type="Proteomes" id="UP001432027">
    <property type="component" value="Unassembled WGS sequence"/>
</dbReference>
<dbReference type="GO" id="GO:0005737">
    <property type="term" value="C:cytoplasm"/>
    <property type="evidence" value="ECO:0007669"/>
    <property type="project" value="TreeGrafter"/>
</dbReference>
<comment type="cofactor">
    <cofactor evidence="5">
        <name>heme</name>
        <dbReference type="ChEBI" id="CHEBI:30413"/>
    </cofactor>
</comment>
<dbReference type="EMBL" id="BTSX01000006">
    <property type="protein sequence ID" value="GMT03143.1"/>
    <property type="molecule type" value="Genomic_DNA"/>
</dbReference>
<protein>
    <recommendedName>
        <fullName evidence="9">Cytochrome P450</fullName>
    </recommendedName>
</protein>
<evidence type="ECO:0000256" key="5">
    <source>
        <dbReference type="PIRSR" id="PIRSR602401-1"/>
    </source>
</evidence>
<keyword evidence="6" id="KW-0560">Oxidoreductase</keyword>
<dbReference type="GO" id="GO:0005506">
    <property type="term" value="F:iron ion binding"/>
    <property type="evidence" value="ECO:0007669"/>
    <property type="project" value="InterPro"/>
</dbReference>
<dbReference type="InterPro" id="IPR050182">
    <property type="entry name" value="Cytochrome_P450_fam2"/>
</dbReference>
<dbReference type="InterPro" id="IPR036396">
    <property type="entry name" value="Cyt_P450_sf"/>
</dbReference>
<dbReference type="InterPro" id="IPR001128">
    <property type="entry name" value="Cyt_P450"/>
</dbReference>
<dbReference type="PRINTS" id="PR00385">
    <property type="entry name" value="P450"/>
</dbReference>
<keyword evidence="3 5" id="KW-0408">Iron</keyword>
<dbReference type="GO" id="GO:0020037">
    <property type="term" value="F:heme binding"/>
    <property type="evidence" value="ECO:0007669"/>
    <property type="project" value="InterPro"/>
</dbReference>
<organism evidence="7 8">
    <name type="scientific">Pristionchus entomophagus</name>
    <dbReference type="NCBI Taxonomy" id="358040"/>
    <lineage>
        <taxon>Eukaryota</taxon>
        <taxon>Metazoa</taxon>
        <taxon>Ecdysozoa</taxon>
        <taxon>Nematoda</taxon>
        <taxon>Chromadorea</taxon>
        <taxon>Rhabditida</taxon>
        <taxon>Rhabditina</taxon>
        <taxon>Diplogasteromorpha</taxon>
        <taxon>Diplogasteroidea</taxon>
        <taxon>Neodiplogasteridae</taxon>
        <taxon>Pristionchus</taxon>
    </lineage>
</organism>
<keyword evidence="2 5" id="KW-0479">Metal-binding</keyword>
<dbReference type="SUPFAM" id="SSF48264">
    <property type="entry name" value="Cytochrome P450"/>
    <property type="match status" value="1"/>
</dbReference>
<accession>A0AAV5U9W6</accession>
<keyword evidence="4 6" id="KW-0503">Monooxygenase</keyword>
<evidence type="ECO:0000256" key="6">
    <source>
        <dbReference type="RuleBase" id="RU000461"/>
    </source>
</evidence>
<feature type="non-terminal residue" evidence="7">
    <location>
        <position position="1"/>
    </location>
</feature>
<gene>
    <name evidence="7" type="ORF">PENTCL1PPCAC_25317</name>
</gene>
<keyword evidence="8" id="KW-1185">Reference proteome</keyword>
<dbReference type="PANTHER" id="PTHR24300:SF375">
    <property type="entry name" value="CYTOCHROME P450 FAMILY"/>
    <property type="match status" value="1"/>
</dbReference>
<comment type="caution">
    <text evidence="7">The sequence shown here is derived from an EMBL/GenBank/DDBJ whole genome shotgun (WGS) entry which is preliminary data.</text>
</comment>
<evidence type="ECO:0008006" key="9">
    <source>
        <dbReference type="Google" id="ProtNLM"/>
    </source>
</evidence>
<evidence type="ECO:0000256" key="1">
    <source>
        <dbReference type="ARBA" id="ARBA00010617"/>
    </source>
</evidence>
<evidence type="ECO:0000256" key="2">
    <source>
        <dbReference type="ARBA" id="ARBA00022723"/>
    </source>
</evidence>
<dbReference type="GO" id="GO:0006082">
    <property type="term" value="P:organic acid metabolic process"/>
    <property type="evidence" value="ECO:0007669"/>
    <property type="project" value="TreeGrafter"/>
</dbReference>
<evidence type="ECO:0000256" key="3">
    <source>
        <dbReference type="ARBA" id="ARBA00023004"/>
    </source>
</evidence>
<dbReference type="GO" id="GO:0006805">
    <property type="term" value="P:xenobiotic metabolic process"/>
    <property type="evidence" value="ECO:0007669"/>
    <property type="project" value="TreeGrafter"/>
</dbReference>
<dbReference type="Pfam" id="PF00067">
    <property type="entry name" value="p450"/>
    <property type="match status" value="1"/>
</dbReference>
<evidence type="ECO:0000256" key="4">
    <source>
        <dbReference type="ARBA" id="ARBA00023033"/>
    </source>
</evidence>
<keyword evidence="5 6" id="KW-0349">Heme</keyword>
<dbReference type="PRINTS" id="PR00463">
    <property type="entry name" value="EP450I"/>
</dbReference>
<dbReference type="PROSITE" id="PS00086">
    <property type="entry name" value="CYTOCHROME_P450"/>
    <property type="match status" value="1"/>
</dbReference>
<feature type="non-terminal residue" evidence="7">
    <location>
        <position position="146"/>
    </location>
</feature>
<evidence type="ECO:0000313" key="8">
    <source>
        <dbReference type="Proteomes" id="UP001432027"/>
    </source>
</evidence>
<dbReference type="AlphaFoldDB" id="A0AAV5U9W6"/>
<feature type="binding site" description="axial binding residue" evidence="5">
    <location>
        <position position="123"/>
    </location>
    <ligand>
        <name>heme</name>
        <dbReference type="ChEBI" id="CHEBI:30413"/>
    </ligand>
    <ligandPart>
        <name>Fe</name>
        <dbReference type="ChEBI" id="CHEBI:18248"/>
    </ligandPart>
</feature>
<name>A0AAV5U9W6_9BILA</name>
<comment type="similarity">
    <text evidence="1 6">Belongs to the cytochrome P450 family.</text>
</comment>
<dbReference type="Gene3D" id="1.10.630.10">
    <property type="entry name" value="Cytochrome P450"/>
    <property type="match status" value="1"/>
</dbReference>
<dbReference type="GO" id="GO:0016712">
    <property type="term" value="F:oxidoreductase activity, acting on paired donors, with incorporation or reduction of molecular oxygen, reduced flavin or flavoprotein as one donor, and incorporation of one atom of oxygen"/>
    <property type="evidence" value="ECO:0007669"/>
    <property type="project" value="TreeGrafter"/>
</dbReference>